<reference evidence="1" key="1">
    <citation type="submission" date="2020-03" db="EMBL/GenBank/DDBJ databases">
        <title>The deep terrestrial virosphere.</title>
        <authorList>
            <person name="Holmfeldt K."/>
            <person name="Nilsson E."/>
            <person name="Simone D."/>
            <person name="Lopez-Fernandez M."/>
            <person name="Wu X."/>
            <person name="de Brujin I."/>
            <person name="Lundin D."/>
            <person name="Andersson A."/>
            <person name="Bertilsson S."/>
            <person name="Dopson M."/>
        </authorList>
    </citation>
    <scope>NUCLEOTIDE SEQUENCE</scope>
    <source>
        <strain evidence="1">TM448A02352</strain>
    </source>
</reference>
<proteinExistence type="predicted"/>
<organism evidence="1">
    <name type="scientific">viral metagenome</name>
    <dbReference type="NCBI Taxonomy" id="1070528"/>
    <lineage>
        <taxon>unclassified sequences</taxon>
        <taxon>metagenomes</taxon>
        <taxon>organismal metagenomes</taxon>
    </lineage>
</organism>
<gene>
    <name evidence="1" type="ORF">TM448A02352_0007</name>
</gene>
<dbReference type="EMBL" id="MT144296">
    <property type="protein sequence ID" value="QJA51890.1"/>
    <property type="molecule type" value="Genomic_DNA"/>
</dbReference>
<dbReference type="AlphaFoldDB" id="A0A6H1ZXF5"/>
<name>A0A6H1ZXF5_9ZZZZ</name>
<evidence type="ECO:0000313" key="1">
    <source>
        <dbReference type="EMBL" id="QJA51890.1"/>
    </source>
</evidence>
<accession>A0A6H1ZXF5</accession>
<sequence>MNYRHATILANEDLGVSGTKIIDIDIQDPISRITLVHQPVGGSTTILGHPALNITKLELIDGSEVLYSLSGKMGQALNVFNRKHPIVMETDYRVGGTPLVYIDIEFGRFLWDPLLAFDPKKFTNPQLKITWNEAAYDASVSSHGFIVFGHVFDEKRISPIGFLSAKEIKSYVGAAAGYEYTDLPTDYPFRKLILQGELAGSGVRAVIQDIRISEDNDKRIPIDGDIHELRAFLDEMAGDCVENIRATVATTSTTLYCLAHNLASVVQSVDTPDVVPSSGACSGGRFWAEMQTAAGNVQFTLRGQNPHGCIAIPFGYQKDLEDWYDVAKIGSLKLRLLGGPGAASSTTRIALEQLRRY</sequence>
<protein>
    <submittedName>
        <fullName evidence="1">Uncharacterized protein</fullName>
    </submittedName>
</protein>